<protein>
    <submittedName>
        <fullName evidence="1">DUF2683 domain-containing protein</fullName>
    </submittedName>
</protein>
<evidence type="ECO:0000313" key="1">
    <source>
        <dbReference type="EMBL" id="RXF69387.1"/>
    </source>
</evidence>
<reference evidence="1 2" key="1">
    <citation type="submission" date="2018-12" db="EMBL/GenBank/DDBJ databases">
        <title>The Draft Genome Sequence of the Soil Bacterium Pedobacter tournemirensis R1.</title>
        <authorList>
            <person name="He J."/>
        </authorList>
    </citation>
    <scope>NUCLEOTIDE SEQUENCE [LARGE SCALE GENOMIC DNA]</scope>
    <source>
        <strain evidence="1 2">R1</strain>
    </source>
</reference>
<gene>
    <name evidence="1" type="ORF">EKH83_11925</name>
</gene>
<dbReference type="Pfam" id="PF10884">
    <property type="entry name" value="DUF2683"/>
    <property type="match status" value="1"/>
</dbReference>
<comment type="caution">
    <text evidence="1">The sequence shown here is derived from an EMBL/GenBank/DDBJ whole genome shotgun (WGS) entry which is preliminary data.</text>
</comment>
<evidence type="ECO:0000313" key="2">
    <source>
        <dbReference type="Proteomes" id="UP000290848"/>
    </source>
</evidence>
<organism evidence="1 2">
    <name type="scientific">Arcticibacter tournemirensis</name>
    <dbReference type="NCBI Taxonomy" id="699437"/>
    <lineage>
        <taxon>Bacteria</taxon>
        <taxon>Pseudomonadati</taxon>
        <taxon>Bacteroidota</taxon>
        <taxon>Sphingobacteriia</taxon>
        <taxon>Sphingobacteriales</taxon>
        <taxon>Sphingobacteriaceae</taxon>
        <taxon>Arcticibacter</taxon>
    </lineage>
</organism>
<dbReference type="EMBL" id="RXOC01000007">
    <property type="protein sequence ID" value="RXF69387.1"/>
    <property type="molecule type" value="Genomic_DNA"/>
</dbReference>
<name>A0A4Q0M8D6_9SPHI</name>
<dbReference type="RefSeq" id="WP_128769659.1">
    <property type="nucleotide sequence ID" value="NZ_RXOC01000007.1"/>
</dbReference>
<proteinExistence type="predicted"/>
<dbReference type="InterPro" id="IPR020271">
    <property type="entry name" value="Uncharacterised_MJ1172"/>
</dbReference>
<sequence length="71" mass="8089">METILIHPKNKEQLAAVKAFAKALKMDFETKVSESPYNPEFVKRIQDANKSADKGNVTRIKDTKNIWADIL</sequence>
<accession>A0A4Q0M8D6</accession>
<dbReference type="AlphaFoldDB" id="A0A4Q0M8D6"/>
<dbReference type="Proteomes" id="UP000290848">
    <property type="component" value="Unassembled WGS sequence"/>
</dbReference>